<dbReference type="NCBIfam" id="TIGR00027">
    <property type="entry name" value="mthyl_TIGR00027"/>
    <property type="match status" value="1"/>
</dbReference>
<protein>
    <recommendedName>
        <fullName evidence="5">S-adenosyl-L-methionine-dependent methyltransferase</fullName>
    </recommendedName>
</protein>
<comment type="similarity">
    <text evidence="1">Belongs to the UPF0677 family.</text>
</comment>
<evidence type="ECO:0008006" key="5">
    <source>
        <dbReference type="Google" id="ProtNLM"/>
    </source>
</evidence>
<accession>A0A7S0R7Q6</accession>
<dbReference type="InterPro" id="IPR011610">
    <property type="entry name" value="SAM_mthyl_Trfase_ML2640-like"/>
</dbReference>
<keyword evidence="3" id="KW-0808">Transferase</keyword>
<dbReference type="InterPro" id="IPR007213">
    <property type="entry name" value="Ppm1/Ppm2/Tcmp"/>
</dbReference>
<dbReference type="InterPro" id="IPR029063">
    <property type="entry name" value="SAM-dependent_MTases_sf"/>
</dbReference>
<dbReference type="Pfam" id="PF04072">
    <property type="entry name" value="LCM"/>
    <property type="match status" value="1"/>
</dbReference>
<dbReference type="PANTHER" id="PTHR43619:SF2">
    <property type="entry name" value="S-ADENOSYL-L-METHIONINE-DEPENDENT METHYLTRANSFERASES SUPERFAMILY PROTEIN"/>
    <property type="match status" value="1"/>
</dbReference>
<dbReference type="PANTHER" id="PTHR43619">
    <property type="entry name" value="S-ADENOSYL-L-METHIONINE-DEPENDENT METHYLTRANSFERASE YKTD-RELATED"/>
    <property type="match status" value="1"/>
</dbReference>
<organism evidence="4">
    <name type="scientific">Chlamydomonas leiostraca</name>
    <dbReference type="NCBI Taxonomy" id="1034604"/>
    <lineage>
        <taxon>Eukaryota</taxon>
        <taxon>Viridiplantae</taxon>
        <taxon>Chlorophyta</taxon>
        <taxon>core chlorophytes</taxon>
        <taxon>Chlorophyceae</taxon>
        <taxon>CS clade</taxon>
        <taxon>Chlamydomonadales</taxon>
        <taxon>Chlamydomonadaceae</taxon>
        <taxon>Chlamydomonas</taxon>
    </lineage>
</organism>
<keyword evidence="2" id="KW-0489">Methyltransferase</keyword>
<sequence>MAAPYMYYTDAATQQQSRKVWSLFNSVEAEALVNALRRWQSSFGIGRSTSKHVKTTVNDPYVRLILDRCLPSEVEAQLCKEPLDRLMQNVIAVRTSVIDEHLLQWSKGEGISQVVILASGFDTRAWRLRWPPGVSLYEVDSAMIMNQKYTALGDIQPNCHRLALIGDVFNLPQVFRSLKGLGFDASKPCMWLVEDVVEYMLPELASEMFATIAAHCCAGSRLIVTLSDVRLRDLLKRYGHAMHLIEDYEPAGVVLNRILGAGWKADMILSGELESKYDVDLHTCLYIVRARK</sequence>
<reference evidence="4" key="1">
    <citation type="submission" date="2021-01" db="EMBL/GenBank/DDBJ databases">
        <authorList>
            <person name="Corre E."/>
            <person name="Pelletier E."/>
            <person name="Niang G."/>
            <person name="Scheremetjew M."/>
            <person name="Finn R."/>
            <person name="Kale V."/>
            <person name="Holt S."/>
            <person name="Cochrane G."/>
            <person name="Meng A."/>
            <person name="Brown T."/>
            <person name="Cohen L."/>
        </authorList>
    </citation>
    <scope>NUCLEOTIDE SEQUENCE</scope>
    <source>
        <strain evidence="4">SAG 11-49</strain>
    </source>
</reference>
<evidence type="ECO:0000256" key="2">
    <source>
        <dbReference type="ARBA" id="ARBA00022603"/>
    </source>
</evidence>
<name>A0A7S0R7Q6_9CHLO</name>
<dbReference type="AlphaFoldDB" id="A0A7S0R7Q6"/>
<dbReference type="GO" id="GO:0008168">
    <property type="term" value="F:methyltransferase activity"/>
    <property type="evidence" value="ECO:0007669"/>
    <property type="project" value="UniProtKB-KW"/>
</dbReference>
<evidence type="ECO:0000256" key="1">
    <source>
        <dbReference type="ARBA" id="ARBA00008138"/>
    </source>
</evidence>
<proteinExistence type="inferred from homology"/>
<dbReference type="EMBL" id="HBFB01006309">
    <property type="protein sequence ID" value="CAD8669325.1"/>
    <property type="molecule type" value="Transcribed_RNA"/>
</dbReference>
<dbReference type="GO" id="GO:0032259">
    <property type="term" value="P:methylation"/>
    <property type="evidence" value="ECO:0007669"/>
    <property type="project" value="UniProtKB-KW"/>
</dbReference>
<gene>
    <name evidence="4" type="ORF">CLEI1391_LOCUS3533</name>
</gene>
<dbReference type="SUPFAM" id="SSF53335">
    <property type="entry name" value="S-adenosyl-L-methionine-dependent methyltransferases"/>
    <property type="match status" value="1"/>
</dbReference>
<dbReference type="Gene3D" id="3.40.50.150">
    <property type="entry name" value="Vaccinia Virus protein VP39"/>
    <property type="match status" value="1"/>
</dbReference>
<evidence type="ECO:0000256" key="3">
    <source>
        <dbReference type="ARBA" id="ARBA00022679"/>
    </source>
</evidence>
<evidence type="ECO:0000313" key="4">
    <source>
        <dbReference type="EMBL" id="CAD8669325.1"/>
    </source>
</evidence>